<evidence type="ECO:0000259" key="1">
    <source>
        <dbReference type="Pfam" id="PF11713"/>
    </source>
</evidence>
<evidence type="ECO:0000313" key="4">
    <source>
        <dbReference type="Proteomes" id="UP000198919"/>
    </source>
</evidence>
<dbReference type="EMBL" id="NITY01000012">
    <property type="protein sequence ID" value="PHM39117.1"/>
    <property type="molecule type" value="Genomic_DNA"/>
</dbReference>
<dbReference type="Pfam" id="PF11713">
    <property type="entry name" value="Peptidase_C80"/>
    <property type="match status" value="1"/>
</dbReference>
<dbReference type="EMBL" id="FORG01000011">
    <property type="protein sequence ID" value="SFJ55827.1"/>
    <property type="molecule type" value="Genomic_DNA"/>
</dbReference>
<proteinExistence type="predicted"/>
<protein>
    <submittedName>
        <fullName evidence="3">Peptidase C80 family protein</fullName>
    </submittedName>
</protein>
<evidence type="ECO:0000313" key="3">
    <source>
        <dbReference type="EMBL" id="SFJ55827.1"/>
    </source>
</evidence>
<reference evidence="2 5" key="3">
    <citation type="journal article" date="2017" name="Nat. Microbiol.">
        <title>Natural product diversity associated with the nematode symbionts Photorhabdus and Xenorhabdus.</title>
        <authorList>
            <person name="Tobias N.J."/>
            <person name="Wolff H."/>
            <person name="Djahanschiri B."/>
            <person name="Grundmann F."/>
            <person name="Kronenwerth M."/>
            <person name="Shi Y.M."/>
            <person name="Simonyi S."/>
            <person name="Grun P."/>
            <person name="Shapiro-Ilan D."/>
            <person name="Pidot S.J."/>
            <person name="Stinear T.P."/>
            <person name="Ebersberger I."/>
            <person name="Bode H.B."/>
        </authorList>
    </citation>
    <scope>NUCLEOTIDE SEQUENCE [LARGE SCALE GENOMIC DNA]</scope>
    <source>
        <strain evidence="2 5">DSM 17908</strain>
    </source>
</reference>
<evidence type="ECO:0000313" key="2">
    <source>
        <dbReference type="EMBL" id="PHM39117.1"/>
    </source>
</evidence>
<sequence>MLNNDPFKFTICTGEINVFDDNFNGKLRLNIHAHGEKGYLLMSLGGMSSQLDAEDLIKEIEEEAEVLDKIKLNHYGYVRLLSCSSADDGPSGEESIASSLSKYLNQYCKEIIIQGYRGIINIRSMGFYPNAGIQGNGLFRFNLDKNNRELKSLPNLEQSHGLKNILGKNHYMNKHSISEVEYEKMGTAFDKMQKVLAGEVDRVEPTRVGIIQHEHSDGFDIAPIDEVWFCNGKITNKIYIDSNINRS</sequence>
<reference evidence="3" key="1">
    <citation type="submission" date="2016-10" db="EMBL/GenBank/DDBJ databases">
        <authorList>
            <person name="de Groot N.N."/>
        </authorList>
    </citation>
    <scope>NUCLEOTIDE SEQUENCE [LARGE SCALE GENOMIC DNA]</scope>
    <source>
        <strain evidence="3">DSM 17908</strain>
    </source>
</reference>
<dbReference type="Proteomes" id="UP000198919">
    <property type="component" value="Unassembled WGS sequence"/>
</dbReference>
<feature type="domain" description="Peptidase C80" evidence="1">
    <location>
        <begin position="21"/>
        <end position="126"/>
    </location>
</feature>
<dbReference type="Proteomes" id="UP000224607">
    <property type="component" value="Unassembled WGS sequence"/>
</dbReference>
<accession>A0A1I3SE74</accession>
<dbReference type="InterPro" id="IPR020974">
    <property type="entry name" value="CPD_dom"/>
</dbReference>
<dbReference type="AlphaFoldDB" id="A0A1I3SE74"/>
<evidence type="ECO:0000313" key="5">
    <source>
        <dbReference type="Proteomes" id="UP000224607"/>
    </source>
</evidence>
<dbReference type="RefSeq" id="WP_092511247.1">
    <property type="nucleotide sequence ID" value="NZ_CAWNQB010000004.1"/>
</dbReference>
<name>A0A1I3SE74_9GAMM</name>
<keyword evidence="5" id="KW-1185">Reference proteome</keyword>
<gene>
    <name evidence="3" type="ORF">SAMN05421680_11143</name>
    <name evidence="2" type="ORF">Xmau_03022</name>
</gene>
<organism evidence="3 4">
    <name type="scientific">Xenorhabdus mauleonii</name>
    <dbReference type="NCBI Taxonomy" id="351675"/>
    <lineage>
        <taxon>Bacteria</taxon>
        <taxon>Pseudomonadati</taxon>
        <taxon>Pseudomonadota</taxon>
        <taxon>Gammaproteobacteria</taxon>
        <taxon>Enterobacterales</taxon>
        <taxon>Morganellaceae</taxon>
        <taxon>Xenorhabdus</taxon>
    </lineage>
</organism>
<reference evidence="4" key="2">
    <citation type="submission" date="2016-10" db="EMBL/GenBank/DDBJ databases">
        <authorList>
            <person name="Varghese N."/>
            <person name="Submissions S."/>
        </authorList>
    </citation>
    <scope>NUCLEOTIDE SEQUENCE [LARGE SCALE GENOMIC DNA]</scope>
    <source>
        <strain evidence="4">DSM 17908</strain>
    </source>
</reference>